<gene>
    <name evidence="1" type="ORF">HNQ50_001505</name>
</gene>
<evidence type="ECO:0000313" key="2">
    <source>
        <dbReference type="Proteomes" id="UP000543030"/>
    </source>
</evidence>
<dbReference type="RefSeq" id="WP_184099165.1">
    <property type="nucleotide sequence ID" value="NZ_JACHHN010000003.1"/>
</dbReference>
<accession>A0A840REQ1</accession>
<sequence length="96" mass="10713">MHPAKVKREHVQRLTDLPNIGPAMAADLQMLGISRPEQLTGRDPYALYDELCAVTATRHDPCVIDVFISVVRFMDGGEARAWWAFTAERKGFLGEG</sequence>
<dbReference type="InterPro" id="IPR021725">
    <property type="entry name" value="Cdd1"/>
</dbReference>
<dbReference type="Gene3D" id="1.10.150.20">
    <property type="entry name" value="5' to 3' exonuclease, C-terminal subdomain"/>
    <property type="match status" value="1"/>
</dbReference>
<name>A0A840REQ1_9NEIS</name>
<keyword evidence="2" id="KW-1185">Reference proteome</keyword>
<evidence type="ECO:0000313" key="1">
    <source>
        <dbReference type="EMBL" id="MBB5190782.1"/>
    </source>
</evidence>
<evidence type="ECO:0008006" key="3">
    <source>
        <dbReference type="Google" id="ProtNLM"/>
    </source>
</evidence>
<dbReference type="Pfam" id="PF11731">
    <property type="entry name" value="Cdd1"/>
    <property type="match status" value="1"/>
</dbReference>
<proteinExistence type="predicted"/>
<dbReference type="AlphaFoldDB" id="A0A840REQ1"/>
<comment type="caution">
    <text evidence="1">The sequence shown here is derived from an EMBL/GenBank/DDBJ whole genome shotgun (WGS) entry which is preliminary data.</text>
</comment>
<organism evidence="1 2">
    <name type="scientific">Silvimonas terrae</name>
    <dbReference type="NCBI Taxonomy" id="300266"/>
    <lineage>
        <taxon>Bacteria</taxon>
        <taxon>Pseudomonadati</taxon>
        <taxon>Pseudomonadota</taxon>
        <taxon>Betaproteobacteria</taxon>
        <taxon>Neisseriales</taxon>
        <taxon>Chitinibacteraceae</taxon>
        <taxon>Silvimonas</taxon>
    </lineage>
</organism>
<dbReference type="EMBL" id="JACHHN010000003">
    <property type="protein sequence ID" value="MBB5190782.1"/>
    <property type="molecule type" value="Genomic_DNA"/>
</dbReference>
<dbReference type="Proteomes" id="UP000543030">
    <property type="component" value="Unassembled WGS sequence"/>
</dbReference>
<protein>
    <recommendedName>
        <fullName evidence="3">Mitomycin resistance protein</fullName>
    </recommendedName>
</protein>
<reference evidence="1 2" key="1">
    <citation type="submission" date="2020-08" db="EMBL/GenBank/DDBJ databases">
        <title>Genomic Encyclopedia of Type Strains, Phase IV (KMG-IV): sequencing the most valuable type-strain genomes for metagenomic binning, comparative biology and taxonomic classification.</title>
        <authorList>
            <person name="Goeker M."/>
        </authorList>
    </citation>
    <scope>NUCLEOTIDE SEQUENCE [LARGE SCALE GENOMIC DNA]</scope>
    <source>
        <strain evidence="1 2">DSM 18233</strain>
    </source>
</reference>